<dbReference type="InterPro" id="IPR000073">
    <property type="entry name" value="AB_hydrolase_1"/>
</dbReference>
<comment type="subunit">
    <text evidence="5">Monomer.</text>
</comment>
<evidence type="ECO:0000313" key="8">
    <source>
        <dbReference type="Proteomes" id="UP000626370"/>
    </source>
</evidence>
<reference evidence="8" key="1">
    <citation type="journal article" date="2019" name="Int. J. Syst. Evol. Microbiol.">
        <title>The Global Catalogue of Microorganisms (GCM) 10K type strain sequencing project: providing services to taxonomists for standard genome sequencing and annotation.</title>
        <authorList>
            <consortium name="The Broad Institute Genomics Platform"/>
            <consortium name="The Broad Institute Genome Sequencing Center for Infectious Disease"/>
            <person name="Wu L."/>
            <person name="Ma J."/>
        </authorList>
    </citation>
    <scope>NUCLEOTIDE SEQUENCE [LARGE SCALE GENOMIC DNA]</scope>
    <source>
        <strain evidence="8">CGMCC 1.15922</strain>
    </source>
</reference>
<dbReference type="InterPro" id="IPR050266">
    <property type="entry name" value="AB_hydrolase_sf"/>
</dbReference>
<organism evidence="7 8">
    <name type="scientific">Thalassotalea profundi</name>
    <dbReference type="NCBI Taxonomy" id="2036687"/>
    <lineage>
        <taxon>Bacteria</taxon>
        <taxon>Pseudomonadati</taxon>
        <taxon>Pseudomonadota</taxon>
        <taxon>Gammaproteobacteria</taxon>
        <taxon>Alteromonadales</taxon>
        <taxon>Colwelliaceae</taxon>
        <taxon>Thalassotalea</taxon>
    </lineage>
</organism>
<evidence type="ECO:0000256" key="1">
    <source>
        <dbReference type="ARBA" id="ARBA00022487"/>
    </source>
</evidence>
<comment type="catalytic activity">
    <reaction evidence="5">
        <text>6-carboxyhexanoyl-[ACP] methyl ester + H2O = 6-carboxyhexanoyl-[ACP] + methanol + H(+)</text>
        <dbReference type="Rhea" id="RHEA:42700"/>
        <dbReference type="Rhea" id="RHEA-COMP:9955"/>
        <dbReference type="Rhea" id="RHEA-COMP:10186"/>
        <dbReference type="ChEBI" id="CHEBI:15377"/>
        <dbReference type="ChEBI" id="CHEBI:15378"/>
        <dbReference type="ChEBI" id="CHEBI:17790"/>
        <dbReference type="ChEBI" id="CHEBI:78846"/>
        <dbReference type="ChEBI" id="CHEBI:82735"/>
        <dbReference type="EC" id="3.1.1.85"/>
    </reaction>
</comment>
<evidence type="ECO:0000256" key="2">
    <source>
        <dbReference type="ARBA" id="ARBA00022490"/>
    </source>
</evidence>
<evidence type="ECO:0000256" key="3">
    <source>
        <dbReference type="ARBA" id="ARBA00022756"/>
    </source>
</evidence>
<dbReference type="Gene3D" id="3.40.50.1820">
    <property type="entry name" value="alpha/beta hydrolase"/>
    <property type="match status" value="1"/>
</dbReference>
<evidence type="ECO:0000259" key="6">
    <source>
        <dbReference type="Pfam" id="PF00561"/>
    </source>
</evidence>
<dbReference type="PRINTS" id="PR00111">
    <property type="entry name" value="ABHYDROLASE"/>
</dbReference>
<dbReference type="InterPro" id="IPR010076">
    <property type="entry name" value="BioH"/>
</dbReference>
<feature type="binding site" evidence="5">
    <location>
        <begin position="84"/>
        <end position="85"/>
    </location>
    <ligand>
        <name>substrate</name>
    </ligand>
</feature>
<evidence type="ECO:0000256" key="5">
    <source>
        <dbReference type="HAMAP-Rule" id="MF_01260"/>
    </source>
</evidence>
<comment type="function">
    <text evidence="5">The physiological role of BioH is to remove the methyl group introduced by BioC when the pimeloyl moiety is complete. It allows to synthesize pimeloyl-ACP via the fatty acid synthetic pathway through the hydrolysis of the ester bonds of pimeloyl-ACP esters.</text>
</comment>
<proteinExistence type="inferred from homology"/>
<sequence length="262" mass="29196">MTELLKFSSVGQGIPIVLLHGWGLNSAIWQPLAEQLQSEVRVISISLPGFGDNFERTVEPYSLANVSELIVNTINQPAIYLGWSLGGLIATHIALSCPEKVLGLVTVASSPYFVAEDSWAGIDRKVLSLFHRQLSTDTRKTIDNFLKIQAMGSVSVRDDIKHIRDLVMQYNLPTQQTLTDSLLILEKVDLRHQLKEISVPFLRMYGKLDGLVPKKVVPLISTLAPKSEEVMFERASHAPFISDPDAFLDELKLWLKENYGAA</sequence>
<dbReference type="Pfam" id="PF00561">
    <property type="entry name" value="Abhydrolase_1"/>
    <property type="match status" value="1"/>
</dbReference>
<feature type="active site" evidence="5">
    <location>
        <position position="237"/>
    </location>
</feature>
<feature type="active site" evidence="5">
    <location>
        <position position="209"/>
    </location>
</feature>
<comment type="pathway">
    <text evidence="5">Cofactor biosynthesis; biotin biosynthesis.</text>
</comment>
<dbReference type="RefSeq" id="WP_189378874.1">
    <property type="nucleotide sequence ID" value="NZ_BNAH01000012.1"/>
</dbReference>
<accession>A0ABQ3IWD8</accession>
<feature type="binding site" evidence="5">
    <location>
        <position position="22"/>
    </location>
    <ligand>
        <name>substrate</name>
    </ligand>
</feature>
<evidence type="ECO:0000256" key="4">
    <source>
        <dbReference type="ARBA" id="ARBA00022801"/>
    </source>
</evidence>
<comment type="subcellular location">
    <subcellularLocation>
        <location evidence="5">Cytoplasm</location>
    </subcellularLocation>
</comment>
<dbReference type="EMBL" id="BNAH01000012">
    <property type="protein sequence ID" value="GHE96843.1"/>
    <property type="molecule type" value="Genomic_DNA"/>
</dbReference>
<gene>
    <name evidence="5 7" type="primary">bioH</name>
    <name evidence="7" type="ORF">GCM10011501_27940</name>
</gene>
<feature type="active site" description="Nucleophile" evidence="5">
    <location>
        <position position="84"/>
    </location>
</feature>
<dbReference type="InterPro" id="IPR029058">
    <property type="entry name" value="AB_hydrolase_fold"/>
</dbReference>
<comment type="similarity">
    <text evidence="5">Belongs to the AB hydrolase superfamily. Carboxylesterase BioH family.</text>
</comment>
<keyword evidence="3 5" id="KW-0093">Biotin biosynthesis</keyword>
<feature type="domain" description="AB hydrolase-1" evidence="6">
    <location>
        <begin position="15"/>
        <end position="244"/>
    </location>
</feature>
<dbReference type="EC" id="3.1.1.85" evidence="5"/>
<dbReference type="SUPFAM" id="SSF53474">
    <property type="entry name" value="alpha/beta-Hydrolases"/>
    <property type="match status" value="1"/>
</dbReference>
<dbReference type="NCBIfam" id="TIGR01738">
    <property type="entry name" value="bioH"/>
    <property type="match status" value="1"/>
</dbReference>
<feature type="binding site" evidence="5">
    <location>
        <position position="237"/>
    </location>
    <ligand>
        <name>substrate</name>
    </ligand>
</feature>
<feature type="binding site" evidence="5">
    <location>
        <begin position="145"/>
        <end position="149"/>
    </location>
    <ligand>
        <name>substrate</name>
    </ligand>
</feature>
<dbReference type="PANTHER" id="PTHR43798:SF31">
    <property type="entry name" value="AB HYDROLASE SUPERFAMILY PROTEIN YCLE"/>
    <property type="match status" value="1"/>
</dbReference>
<keyword evidence="8" id="KW-1185">Reference proteome</keyword>
<keyword evidence="1 5" id="KW-0719">Serine esterase</keyword>
<dbReference type="Proteomes" id="UP000626370">
    <property type="component" value="Unassembled WGS sequence"/>
</dbReference>
<keyword evidence="4 5" id="KW-0378">Hydrolase</keyword>
<evidence type="ECO:0000313" key="7">
    <source>
        <dbReference type="EMBL" id="GHE96843.1"/>
    </source>
</evidence>
<name>A0ABQ3IWD8_9GAMM</name>
<comment type="caution">
    <text evidence="7">The sequence shown here is derived from an EMBL/GenBank/DDBJ whole genome shotgun (WGS) entry which is preliminary data.</text>
</comment>
<dbReference type="PANTHER" id="PTHR43798">
    <property type="entry name" value="MONOACYLGLYCEROL LIPASE"/>
    <property type="match status" value="1"/>
</dbReference>
<protein>
    <recommendedName>
        <fullName evidence="5">Pimeloyl-[acyl-carrier protein] methyl ester esterase</fullName>
        <ecNumber evidence="5">3.1.1.85</ecNumber>
    </recommendedName>
    <alternativeName>
        <fullName evidence="5">Biotin synthesis protein BioH</fullName>
    </alternativeName>
    <alternativeName>
        <fullName evidence="5">Carboxylesterase BioH</fullName>
    </alternativeName>
</protein>
<dbReference type="HAMAP" id="MF_01260">
    <property type="entry name" value="Carboxylester"/>
    <property type="match status" value="1"/>
</dbReference>
<keyword evidence="2 5" id="KW-0963">Cytoplasm</keyword>